<organism evidence="7 8">
    <name type="scientific">Catellatospora coxensis</name>
    <dbReference type="NCBI Taxonomy" id="310354"/>
    <lineage>
        <taxon>Bacteria</taxon>
        <taxon>Bacillati</taxon>
        <taxon>Actinomycetota</taxon>
        <taxon>Actinomycetes</taxon>
        <taxon>Micromonosporales</taxon>
        <taxon>Micromonosporaceae</taxon>
        <taxon>Catellatospora</taxon>
    </lineage>
</organism>
<feature type="transmembrane region" description="Helical" evidence="6">
    <location>
        <begin position="32"/>
        <end position="51"/>
    </location>
</feature>
<dbReference type="PANTHER" id="PTHR23513">
    <property type="entry name" value="INTEGRAL MEMBRANE EFFLUX PROTEIN-RELATED"/>
    <property type="match status" value="1"/>
</dbReference>
<dbReference type="GO" id="GO:0005886">
    <property type="term" value="C:plasma membrane"/>
    <property type="evidence" value="ECO:0007669"/>
    <property type="project" value="UniProtKB-SubCell"/>
</dbReference>
<dbReference type="PRINTS" id="PR01988">
    <property type="entry name" value="EXPORTERBACE"/>
</dbReference>
<evidence type="ECO:0000256" key="4">
    <source>
        <dbReference type="ARBA" id="ARBA00022989"/>
    </source>
</evidence>
<keyword evidence="3 6" id="KW-0812">Transmembrane</keyword>
<evidence type="ECO:0000256" key="6">
    <source>
        <dbReference type="SAM" id="Phobius"/>
    </source>
</evidence>
<dbReference type="Pfam" id="PF07690">
    <property type="entry name" value="MFS_1"/>
    <property type="match status" value="1"/>
</dbReference>
<keyword evidence="2" id="KW-1003">Cell membrane</keyword>
<feature type="transmembrane region" description="Helical" evidence="6">
    <location>
        <begin position="57"/>
        <end position="78"/>
    </location>
</feature>
<dbReference type="GO" id="GO:0022857">
    <property type="term" value="F:transmembrane transporter activity"/>
    <property type="evidence" value="ECO:0007669"/>
    <property type="project" value="InterPro"/>
</dbReference>
<feature type="transmembrane region" description="Helical" evidence="6">
    <location>
        <begin position="228"/>
        <end position="253"/>
    </location>
</feature>
<feature type="transmembrane region" description="Helical" evidence="6">
    <location>
        <begin position="90"/>
        <end position="110"/>
    </location>
</feature>
<keyword evidence="4 6" id="KW-1133">Transmembrane helix</keyword>
<feature type="transmembrane region" description="Helical" evidence="6">
    <location>
        <begin position="350"/>
        <end position="370"/>
    </location>
</feature>
<evidence type="ECO:0008006" key="9">
    <source>
        <dbReference type="Google" id="ProtNLM"/>
    </source>
</evidence>
<dbReference type="CDD" id="cd06173">
    <property type="entry name" value="MFS_MefA_like"/>
    <property type="match status" value="1"/>
</dbReference>
<evidence type="ECO:0000256" key="5">
    <source>
        <dbReference type="ARBA" id="ARBA00023136"/>
    </source>
</evidence>
<dbReference type="InterPro" id="IPR036259">
    <property type="entry name" value="MFS_trans_sf"/>
</dbReference>
<feature type="transmembrane region" description="Helical" evidence="6">
    <location>
        <begin position="265"/>
        <end position="284"/>
    </location>
</feature>
<feature type="transmembrane region" description="Helical" evidence="6">
    <location>
        <begin position="376"/>
        <end position="400"/>
    </location>
</feature>
<evidence type="ECO:0000313" key="7">
    <source>
        <dbReference type="EMBL" id="GIG08666.1"/>
    </source>
</evidence>
<comment type="subcellular location">
    <subcellularLocation>
        <location evidence="1">Cell membrane</location>
        <topology evidence="1">Multi-pass membrane protein</topology>
    </subcellularLocation>
</comment>
<name>A0A8J3PB92_9ACTN</name>
<reference evidence="7 8" key="1">
    <citation type="submission" date="2021-01" db="EMBL/GenBank/DDBJ databases">
        <title>Whole genome shotgun sequence of Catellatospora coxensis NBRC 107359.</title>
        <authorList>
            <person name="Komaki H."/>
            <person name="Tamura T."/>
        </authorList>
    </citation>
    <scope>NUCLEOTIDE SEQUENCE [LARGE SCALE GENOMIC DNA]</scope>
    <source>
        <strain evidence="7 8">NBRC 107359</strain>
    </source>
</reference>
<dbReference type="RefSeq" id="WP_203694975.1">
    <property type="nucleotide sequence ID" value="NZ_BONI01000051.1"/>
</dbReference>
<protein>
    <recommendedName>
        <fullName evidence="9">MFS family arabinose efflux permease</fullName>
    </recommendedName>
</protein>
<sequence length="419" mass="42126">MRVTKRLVPVAYRDVLRVTGFRRLLSGEAVSYLGDGLSVVTISLLAIRIAAPEQAALVVGAAVAAYTLPAALGALALAPWLRRVDARTLVTANALLRAGGLGAAAVLHLLGLLSPAGYVALLAVSSLLVAWGSAGTYTLVSRLVPDEHRLPANTLLGTSQTTAIIVGPPLAGLLVAATGPGVALVIDALTYLVLAAQLRRIPAAAAPAEPDAAGTTGGFRLLARRPELLGLLALTAVFFFLYGPVEVALPLFIVDTLGRSAGFLGVYWAVFGVGALLGGLLAGALRRVAPWPFTIAVIAGWGAALLPFGFTTSTWITLVGLAAGGLIYGPFPAFNITLFQSAAGPADLPAVLAARGSITVAAAPIGAAFGGPLVHWLGPGGTLLASGAATVALAVVAGGLRLAGTARRRAVPVPAATAG</sequence>
<accession>A0A8J3PB92</accession>
<dbReference type="AlphaFoldDB" id="A0A8J3PB92"/>
<dbReference type="Proteomes" id="UP000630887">
    <property type="component" value="Unassembled WGS sequence"/>
</dbReference>
<dbReference type="SUPFAM" id="SSF103473">
    <property type="entry name" value="MFS general substrate transporter"/>
    <property type="match status" value="1"/>
</dbReference>
<dbReference type="Gene3D" id="1.20.1250.20">
    <property type="entry name" value="MFS general substrate transporter like domains"/>
    <property type="match status" value="1"/>
</dbReference>
<feature type="transmembrane region" description="Helical" evidence="6">
    <location>
        <begin position="291"/>
        <end position="310"/>
    </location>
</feature>
<keyword evidence="5 6" id="KW-0472">Membrane</keyword>
<keyword evidence="8" id="KW-1185">Reference proteome</keyword>
<evidence type="ECO:0000256" key="1">
    <source>
        <dbReference type="ARBA" id="ARBA00004651"/>
    </source>
</evidence>
<gene>
    <name evidence="7" type="ORF">Cco03nite_53660</name>
</gene>
<comment type="caution">
    <text evidence="7">The sequence shown here is derived from an EMBL/GenBank/DDBJ whole genome shotgun (WGS) entry which is preliminary data.</text>
</comment>
<dbReference type="InterPro" id="IPR011701">
    <property type="entry name" value="MFS"/>
</dbReference>
<evidence type="ECO:0000256" key="2">
    <source>
        <dbReference type="ARBA" id="ARBA00022475"/>
    </source>
</evidence>
<dbReference type="InterPro" id="IPR022324">
    <property type="entry name" value="Bacilysin_exporter_BacE_put"/>
</dbReference>
<evidence type="ECO:0000256" key="3">
    <source>
        <dbReference type="ARBA" id="ARBA00022692"/>
    </source>
</evidence>
<proteinExistence type="predicted"/>
<feature type="transmembrane region" description="Helical" evidence="6">
    <location>
        <begin position="316"/>
        <end position="338"/>
    </location>
</feature>
<dbReference type="PANTHER" id="PTHR23513:SF11">
    <property type="entry name" value="STAPHYLOFERRIN A TRANSPORTER"/>
    <property type="match status" value="1"/>
</dbReference>
<dbReference type="EMBL" id="BONI01000051">
    <property type="protein sequence ID" value="GIG08666.1"/>
    <property type="molecule type" value="Genomic_DNA"/>
</dbReference>
<evidence type="ECO:0000313" key="8">
    <source>
        <dbReference type="Proteomes" id="UP000630887"/>
    </source>
</evidence>